<name>A0A8J6F229_ELECQ</name>
<reference evidence="1" key="1">
    <citation type="thesis" date="2020" institute="ProQuest LLC" country="789 East Eisenhower Parkway, Ann Arbor, MI, USA">
        <title>Comparative Genomics and Chromosome Evolution.</title>
        <authorList>
            <person name="Mudd A.B."/>
        </authorList>
    </citation>
    <scope>NUCLEOTIDE SEQUENCE</scope>
    <source>
        <strain evidence="1">HN-11 Male</strain>
        <tissue evidence="1">Kidney and liver</tissue>
    </source>
</reference>
<gene>
    <name evidence="1" type="ORF">GDO78_012423</name>
</gene>
<dbReference type="Proteomes" id="UP000770717">
    <property type="component" value="Unassembled WGS sequence"/>
</dbReference>
<evidence type="ECO:0000313" key="1">
    <source>
        <dbReference type="EMBL" id="KAG9478754.1"/>
    </source>
</evidence>
<accession>A0A8J6F229</accession>
<evidence type="ECO:0000313" key="2">
    <source>
        <dbReference type="Proteomes" id="UP000770717"/>
    </source>
</evidence>
<dbReference type="AlphaFoldDB" id="A0A8J6F229"/>
<sequence length="108" mass="12441">MNMNTVLSYTDTCLLIEHCLPWKGELPVHMQPRPLPEVVCKLFRTLEGRFSLSIIVPRRATKLNYWSRLCEGLLGDSSFTDGHQLITHVNTLHIRILHINSHYTCVQA</sequence>
<keyword evidence="2" id="KW-1185">Reference proteome</keyword>
<protein>
    <submittedName>
        <fullName evidence="1">Uncharacterized protein</fullName>
    </submittedName>
</protein>
<comment type="caution">
    <text evidence="1">The sequence shown here is derived from an EMBL/GenBank/DDBJ whole genome shotgun (WGS) entry which is preliminary data.</text>
</comment>
<organism evidence="1 2">
    <name type="scientific">Eleutherodactylus coqui</name>
    <name type="common">Puerto Rican coqui</name>
    <dbReference type="NCBI Taxonomy" id="57060"/>
    <lineage>
        <taxon>Eukaryota</taxon>
        <taxon>Metazoa</taxon>
        <taxon>Chordata</taxon>
        <taxon>Craniata</taxon>
        <taxon>Vertebrata</taxon>
        <taxon>Euteleostomi</taxon>
        <taxon>Amphibia</taxon>
        <taxon>Batrachia</taxon>
        <taxon>Anura</taxon>
        <taxon>Neobatrachia</taxon>
        <taxon>Hyloidea</taxon>
        <taxon>Eleutherodactylidae</taxon>
        <taxon>Eleutherodactylinae</taxon>
        <taxon>Eleutherodactylus</taxon>
        <taxon>Eleutherodactylus</taxon>
    </lineage>
</organism>
<dbReference type="EMBL" id="WNTK01000008">
    <property type="protein sequence ID" value="KAG9478754.1"/>
    <property type="molecule type" value="Genomic_DNA"/>
</dbReference>
<proteinExistence type="predicted"/>